<feature type="transmembrane region" description="Helical" evidence="1">
    <location>
        <begin position="20"/>
        <end position="46"/>
    </location>
</feature>
<sequence>MWFEESLHIVSILYIMWFEMAFYFVAVLYLIWFLFIFLLLCAYYYLAPVKSPRKQAKPASTDETGCSSGGASASTFRATPSIATMTEDDTDFGLSCAGVYFAHNYPPMLMRMSRTETEEGELGHFIRKRIRDLLANEEFKESLDGQLACIAIHLQRPVCVRDSEEAEVTEGVLEELLPVYDSNRVIRTWMIRVSARRHYEGSITHTGTISELFTTLSKTKSFEQF</sequence>
<dbReference type="EMBL" id="MSZS01000006">
    <property type="protein sequence ID" value="PKX91407.1"/>
    <property type="molecule type" value="Genomic_DNA"/>
</dbReference>
<dbReference type="Proteomes" id="UP000234474">
    <property type="component" value="Unassembled WGS sequence"/>
</dbReference>
<proteinExistence type="predicted"/>
<dbReference type="AlphaFoldDB" id="A0A2I1C184"/>
<reference evidence="3" key="1">
    <citation type="journal article" date="2018" name="Proc. Natl. Acad. Sci. U.S.A.">
        <title>Linking secondary metabolites to gene clusters through genome sequencing of six diverse Aspergillus species.</title>
        <authorList>
            <person name="Kaerboelling I."/>
            <person name="Vesth T.C."/>
            <person name="Frisvad J.C."/>
            <person name="Nybo J.L."/>
            <person name="Theobald S."/>
            <person name="Kuo A."/>
            <person name="Bowyer P."/>
            <person name="Matsuda Y."/>
            <person name="Mondo S."/>
            <person name="Lyhne E.K."/>
            <person name="Kogle M.E."/>
            <person name="Clum A."/>
            <person name="Lipzen A."/>
            <person name="Salamov A."/>
            <person name="Ngan C.Y."/>
            <person name="Daum C."/>
            <person name="Chiniquy J."/>
            <person name="Barry K."/>
            <person name="LaButti K."/>
            <person name="Haridas S."/>
            <person name="Simmons B.A."/>
            <person name="Magnuson J.K."/>
            <person name="Mortensen U.H."/>
            <person name="Larsen T.O."/>
            <person name="Grigoriev I.V."/>
            <person name="Baker S.E."/>
            <person name="Andersen M.R."/>
        </authorList>
    </citation>
    <scope>NUCLEOTIDE SEQUENCE [LARGE SCALE GENOMIC DNA]</scope>
    <source>
        <strain evidence="3">IBT 16806</strain>
    </source>
</reference>
<dbReference type="RefSeq" id="XP_024680002.1">
    <property type="nucleotide sequence ID" value="XM_024830823.1"/>
</dbReference>
<evidence type="ECO:0000313" key="2">
    <source>
        <dbReference type="EMBL" id="PKX91407.1"/>
    </source>
</evidence>
<keyword evidence="1" id="KW-0812">Transmembrane</keyword>
<evidence type="ECO:0000256" key="1">
    <source>
        <dbReference type="SAM" id="Phobius"/>
    </source>
</evidence>
<keyword evidence="1" id="KW-0472">Membrane</keyword>
<keyword evidence="3" id="KW-1185">Reference proteome</keyword>
<name>A0A2I1C184_ASPN1</name>
<dbReference type="GeneID" id="36538159"/>
<gene>
    <name evidence="2" type="ORF">P174DRAFT_491237</name>
</gene>
<dbReference type="OrthoDB" id="10532154at2759"/>
<comment type="caution">
    <text evidence="2">The sequence shown here is derived from an EMBL/GenBank/DDBJ whole genome shotgun (WGS) entry which is preliminary data.</text>
</comment>
<organism evidence="2 3">
    <name type="scientific">Aspergillus novofumigatus (strain IBT 16806)</name>
    <dbReference type="NCBI Taxonomy" id="1392255"/>
    <lineage>
        <taxon>Eukaryota</taxon>
        <taxon>Fungi</taxon>
        <taxon>Dikarya</taxon>
        <taxon>Ascomycota</taxon>
        <taxon>Pezizomycotina</taxon>
        <taxon>Eurotiomycetes</taxon>
        <taxon>Eurotiomycetidae</taxon>
        <taxon>Eurotiales</taxon>
        <taxon>Aspergillaceae</taxon>
        <taxon>Aspergillus</taxon>
        <taxon>Aspergillus subgen. Fumigati</taxon>
    </lineage>
</organism>
<keyword evidence="1" id="KW-1133">Transmembrane helix</keyword>
<protein>
    <submittedName>
        <fullName evidence="2">Uncharacterized protein</fullName>
    </submittedName>
</protein>
<accession>A0A2I1C184</accession>
<evidence type="ECO:0000313" key="3">
    <source>
        <dbReference type="Proteomes" id="UP000234474"/>
    </source>
</evidence>
<dbReference type="VEuPathDB" id="FungiDB:P174DRAFT_491237"/>